<evidence type="ECO:0000313" key="7">
    <source>
        <dbReference type="EMBL" id="MFC5462355.1"/>
    </source>
</evidence>
<dbReference type="InterPro" id="IPR004090">
    <property type="entry name" value="Chemotax_Me-accpt_rcpt"/>
</dbReference>
<dbReference type="EMBL" id="JBHSMU010000016">
    <property type="protein sequence ID" value="MFC5462355.1"/>
    <property type="molecule type" value="Genomic_DNA"/>
</dbReference>
<dbReference type="PROSITE" id="PS50885">
    <property type="entry name" value="HAMP"/>
    <property type="match status" value="1"/>
</dbReference>
<evidence type="ECO:0000259" key="6">
    <source>
        <dbReference type="PROSITE" id="PS50885"/>
    </source>
</evidence>
<dbReference type="CDD" id="cd19411">
    <property type="entry name" value="MCP2201-like_sensor"/>
    <property type="match status" value="1"/>
</dbReference>
<proteinExistence type="inferred from homology"/>
<name>A0ABW0LAF5_9BURK</name>
<dbReference type="SUPFAM" id="SSF58104">
    <property type="entry name" value="Methyl-accepting chemotaxis protein (MCP) signaling domain"/>
    <property type="match status" value="1"/>
</dbReference>
<evidence type="ECO:0000256" key="1">
    <source>
        <dbReference type="ARBA" id="ARBA00022481"/>
    </source>
</evidence>
<evidence type="ECO:0000256" key="4">
    <source>
        <dbReference type="SAM" id="Phobius"/>
    </source>
</evidence>
<protein>
    <submittedName>
        <fullName evidence="7">Methyl-accepting chemotaxis protein</fullName>
    </submittedName>
</protein>
<dbReference type="InterPro" id="IPR047347">
    <property type="entry name" value="YvaQ-like_sensor"/>
</dbReference>
<dbReference type="RefSeq" id="WP_379785849.1">
    <property type="nucleotide sequence ID" value="NZ_JBHSMU010000016.1"/>
</dbReference>
<dbReference type="InterPro" id="IPR004089">
    <property type="entry name" value="MCPsignal_dom"/>
</dbReference>
<evidence type="ECO:0000313" key="8">
    <source>
        <dbReference type="Proteomes" id="UP001596050"/>
    </source>
</evidence>
<dbReference type="Pfam" id="PF00672">
    <property type="entry name" value="HAMP"/>
    <property type="match status" value="1"/>
</dbReference>
<dbReference type="PRINTS" id="PR00260">
    <property type="entry name" value="CHEMTRNSDUCR"/>
</dbReference>
<dbReference type="CDD" id="cd06225">
    <property type="entry name" value="HAMP"/>
    <property type="match status" value="1"/>
</dbReference>
<evidence type="ECO:0000256" key="3">
    <source>
        <dbReference type="PROSITE-ProRule" id="PRU00284"/>
    </source>
</evidence>
<feature type="domain" description="Methyl-accepting transducer" evidence="5">
    <location>
        <begin position="269"/>
        <end position="498"/>
    </location>
</feature>
<feature type="domain" description="HAMP" evidence="6">
    <location>
        <begin position="212"/>
        <end position="264"/>
    </location>
</feature>
<keyword evidence="8" id="KW-1185">Reference proteome</keyword>
<keyword evidence="4" id="KW-0812">Transmembrane</keyword>
<dbReference type="SMART" id="SM00304">
    <property type="entry name" value="HAMP"/>
    <property type="match status" value="1"/>
</dbReference>
<dbReference type="PANTHER" id="PTHR43531">
    <property type="entry name" value="PROTEIN ICFG"/>
    <property type="match status" value="1"/>
</dbReference>
<sequence length="542" mass="55752">MSLAKLQTGTKILGSFGIVSLLIVTLSGVALWRMQANDALTADLVYDKLAKQQLASDMLGMERLNGSRTVSIARSDSLELADYFQAQLDDGRKRAAGIEAQLASLPRSGREGALIDTAARHKAALAAIQAELFKAKELGQTQMVEELVGGRWEAAYGARIAALEALLAHESTEAHRLADESQGASHLGKALLLGLGAGALAVGAALAWLLTRNIVGPLQQAVMLAEQVAHGDLRPVIRHRRFDEIGRLFDALNGMTGGVSATVAQVLQGARAIDAASGDIADGNHDLSRRTERQAGALQQTVAAMTELTGAIARNNASTQEANTLAQSAAQAAIAGAHAVEQLVARMGAIKASADRIVDITGMIDSIAFQTNILALNAAVEAARAGVEGRGFAVVAAEVRNLAQHSAKAASEIKTLIGESAGEIRTGTGIASAAGETMRSLLRHVQEVAAILGAIDQASAGQASGVAQVSAAMADMDLSTRQNAAMVGQAAAAAESMRRQAADLSELVGTFKVRAGVGREAGSVAGSEARALLAAAPELAAA</sequence>
<dbReference type="SMART" id="SM00283">
    <property type="entry name" value="MA"/>
    <property type="match status" value="1"/>
</dbReference>
<dbReference type="InterPro" id="IPR051310">
    <property type="entry name" value="MCP_chemotaxis"/>
</dbReference>
<keyword evidence="1" id="KW-0488">Methylation</keyword>
<dbReference type="Gene3D" id="1.10.287.950">
    <property type="entry name" value="Methyl-accepting chemotaxis protein"/>
    <property type="match status" value="1"/>
</dbReference>
<comment type="caution">
    <text evidence="7">The sequence shown here is derived from an EMBL/GenBank/DDBJ whole genome shotgun (WGS) entry which is preliminary data.</text>
</comment>
<dbReference type="InterPro" id="IPR003660">
    <property type="entry name" value="HAMP_dom"/>
</dbReference>
<gene>
    <name evidence="7" type="ORF">ACFPN5_21330</name>
</gene>
<reference evidence="8" key="1">
    <citation type="journal article" date="2019" name="Int. J. Syst. Evol. Microbiol.">
        <title>The Global Catalogue of Microorganisms (GCM) 10K type strain sequencing project: providing services to taxonomists for standard genome sequencing and annotation.</title>
        <authorList>
            <consortium name="The Broad Institute Genomics Platform"/>
            <consortium name="The Broad Institute Genome Sequencing Center for Infectious Disease"/>
            <person name="Wu L."/>
            <person name="Ma J."/>
        </authorList>
    </citation>
    <scope>NUCLEOTIDE SEQUENCE [LARGE SCALE GENOMIC DNA]</scope>
    <source>
        <strain evidence="8">KACC 12649</strain>
    </source>
</reference>
<evidence type="ECO:0000256" key="2">
    <source>
        <dbReference type="ARBA" id="ARBA00029447"/>
    </source>
</evidence>
<dbReference type="PROSITE" id="PS50111">
    <property type="entry name" value="CHEMOTAXIS_TRANSDUC_2"/>
    <property type="match status" value="1"/>
</dbReference>
<organism evidence="7 8">
    <name type="scientific">Massilia niabensis</name>
    <dbReference type="NCBI Taxonomy" id="544910"/>
    <lineage>
        <taxon>Bacteria</taxon>
        <taxon>Pseudomonadati</taxon>
        <taxon>Pseudomonadota</taxon>
        <taxon>Betaproteobacteria</taxon>
        <taxon>Burkholderiales</taxon>
        <taxon>Oxalobacteraceae</taxon>
        <taxon>Telluria group</taxon>
        <taxon>Massilia</taxon>
    </lineage>
</organism>
<feature type="transmembrane region" description="Helical" evidence="4">
    <location>
        <begin position="12"/>
        <end position="32"/>
    </location>
</feature>
<dbReference type="PANTHER" id="PTHR43531:SF14">
    <property type="entry name" value="METHYL-ACCEPTING CHEMOTAXIS PROTEIN I-RELATED"/>
    <property type="match status" value="1"/>
</dbReference>
<evidence type="ECO:0000259" key="5">
    <source>
        <dbReference type="PROSITE" id="PS50111"/>
    </source>
</evidence>
<dbReference type="Proteomes" id="UP001596050">
    <property type="component" value="Unassembled WGS sequence"/>
</dbReference>
<dbReference type="Pfam" id="PF00015">
    <property type="entry name" value="MCPsignal"/>
    <property type="match status" value="1"/>
</dbReference>
<accession>A0ABW0LAF5</accession>
<comment type="similarity">
    <text evidence="2">Belongs to the methyl-accepting chemotaxis (MCP) protein family.</text>
</comment>
<keyword evidence="4" id="KW-0472">Membrane</keyword>
<keyword evidence="3" id="KW-0807">Transducer</keyword>
<keyword evidence="4" id="KW-1133">Transmembrane helix</keyword>